<dbReference type="RefSeq" id="WP_093946147.1">
    <property type="nucleotide sequence ID" value="NZ_NMUL01000005.1"/>
</dbReference>
<dbReference type="AlphaFoldDB" id="A0A229TGX7"/>
<gene>
    <name evidence="2" type="ORF">CF165_04620</name>
</gene>
<name>A0A229TGX7_9PSEU</name>
<evidence type="ECO:0000313" key="2">
    <source>
        <dbReference type="EMBL" id="OXM70373.1"/>
    </source>
</evidence>
<evidence type="ECO:0000256" key="1">
    <source>
        <dbReference type="SAM" id="Coils"/>
    </source>
</evidence>
<dbReference type="Proteomes" id="UP000215199">
    <property type="component" value="Unassembled WGS sequence"/>
</dbReference>
<accession>A0A229TGX7</accession>
<dbReference type="OrthoDB" id="3626740at2"/>
<organism evidence="2 3">
    <name type="scientific">Amycolatopsis vastitatis</name>
    <dbReference type="NCBI Taxonomy" id="1905142"/>
    <lineage>
        <taxon>Bacteria</taxon>
        <taxon>Bacillati</taxon>
        <taxon>Actinomycetota</taxon>
        <taxon>Actinomycetes</taxon>
        <taxon>Pseudonocardiales</taxon>
        <taxon>Pseudonocardiaceae</taxon>
        <taxon>Amycolatopsis</taxon>
    </lineage>
</organism>
<feature type="coiled-coil region" evidence="1">
    <location>
        <begin position="27"/>
        <end position="61"/>
    </location>
</feature>
<evidence type="ECO:0000313" key="3">
    <source>
        <dbReference type="Proteomes" id="UP000215199"/>
    </source>
</evidence>
<proteinExistence type="predicted"/>
<keyword evidence="3" id="KW-1185">Reference proteome</keyword>
<dbReference type="EMBL" id="NMUL01000005">
    <property type="protein sequence ID" value="OXM70373.1"/>
    <property type="molecule type" value="Genomic_DNA"/>
</dbReference>
<comment type="caution">
    <text evidence="2">The sequence shown here is derived from an EMBL/GenBank/DDBJ whole genome shotgun (WGS) entry which is preliminary data.</text>
</comment>
<keyword evidence="1" id="KW-0175">Coiled coil</keyword>
<sequence length="135" mass="15064">MTDDGATAAMRYKEIIALSRGSAENLREWELARAKALEAEIEEAQNAIEVAKEREAGAAKRATRWWKMALHNIQGLTWLAPGDDPRPVPTARAAYLERYLEEVKPSYQELVQAVLGLGWRAKRAAAKRGEQPPPV</sequence>
<protein>
    <submittedName>
        <fullName evidence="2">Uncharacterized protein</fullName>
    </submittedName>
</protein>
<reference evidence="3" key="1">
    <citation type="submission" date="2017-07" db="EMBL/GenBank/DDBJ databases">
        <title>Comparative genome mining reveals phylogenetic distribution patterns of secondary metabolites in Amycolatopsis.</title>
        <authorList>
            <person name="Adamek M."/>
            <person name="Alanjary M."/>
            <person name="Sales-Ortells H."/>
            <person name="Goodfellow M."/>
            <person name="Bull A.T."/>
            <person name="Kalinowski J."/>
            <person name="Ziemert N."/>
        </authorList>
    </citation>
    <scope>NUCLEOTIDE SEQUENCE [LARGE SCALE GENOMIC DNA]</scope>
    <source>
        <strain evidence="3">H5</strain>
    </source>
</reference>